<dbReference type="EMBL" id="JAUSTP010000038">
    <property type="protein sequence ID" value="MDQ0191309.1"/>
    <property type="molecule type" value="Genomic_DNA"/>
</dbReference>
<dbReference type="InterPro" id="IPR048147">
    <property type="entry name" value="CBO0543-like"/>
</dbReference>
<proteinExistence type="predicted"/>
<evidence type="ECO:0000313" key="3">
    <source>
        <dbReference type="Proteomes" id="UP001232973"/>
    </source>
</evidence>
<evidence type="ECO:0000313" key="2">
    <source>
        <dbReference type="EMBL" id="MDQ0191309.1"/>
    </source>
</evidence>
<name>A0ABT9XLW2_9BACL</name>
<gene>
    <name evidence="2" type="ORF">J2S03_003180</name>
</gene>
<protein>
    <recommendedName>
        <fullName evidence="4">ABC-transporter type IV</fullName>
    </recommendedName>
</protein>
<dbReference type="Proteomes" id="UP001232973">
    <property type="component" value="Unassembled WGS sequence"/>
</dbReference>
<dbReference type="NCBIfam" id="NF041644">
    <property type="entry name" value="CBO0543_fam"/>
    <property type="match status" value="1"/>
</dbReference>
<evidence type="ECO:0000256" key="1">
    <source>
        <dbReference type="SAM" id="Phobius"/>
    </source>
</evidence>
<reference evidence="2 3" key="1">
    <citation type="submission" date="2023-07" db="EMBL/GenBank/DDBJ databases">
        <title>Genomic Encyclopedia of Type Strains, Phase IV (KMG-IV): sequencing the most valuable type-strain genomes for metagenomic binning, comparative biology and taxonomic classification.</title>
        <authorList>
            <person name="Goeker M."/>
        </authorList>
    </citation>
    <scope>NUCLEOTIDE SEQUENCE [LARGE SCALE GENOMIC DNA]</scope>
    <source>
        <strain evidence="2 3">DSM 4006</strain>
    </source>
</reference>
<keyword evidence="1" id="KW-0812">Transmembrane</keyword>
<sequence>MGFLIVTIVVLNFVFWWMPKRLTKIEILVTCLFAVMLELLCNIYLDLKLDWYGYFEKGAQWTSMLIIFGIYPAANAIFLNYYQRMKTRVQQFWYIIGCSVFAVVYEWLAEVFGFFYRNEWKLWYSVIVYPFLFLLLVGVLKFVRKLLASEYTRS</sequence>
<keyword evidence="1" id="KW-0472">Membrane</keyword>
<feature type="transmembrane region" description="Helical" evidence="1">
    <location>
        <begin position="25"/>
        <end position="45"/>
    </location>
</feature>
<feature type="transmembrane region" description="Helical" evidence="1">
    <location>
        <begin position="122"/>
        <end position="143"/>
    </location>
</feature>
<feature type="transmembrane region" description="Helical" evidence="1">
    <location>
        <begin position="65"/>
        <end position="82"/>
    </location>
</feature>
<feature type="transmembrane region" description="Helical" evidence="1">
    <location>
        <begin position="94"/>
        <end position="116"/>
    </location>
</feature>
<accession>A0ABT9XLW2</accession>
<comment type="caution">
    <text evidence="2">The sequence shown here is derived from an EMBL/GenBank/DDBJ whole genome shotgun (WGS) entry which is preliminary data.</text>
</comment>
<keyword evidence="3" id="KW-1185">Reference proteome</keyword>
<dbReference type="RefSeq" id="WP_274455512.1">
    <property type="nucleotide sequence ID" value="NZ_CP067097.1"/>
</dbReference>
<evidence type="ECO:0008006" key="4">
    <source>
        <dbReference type="Google" id="ProtNLM"/>
    </source>
</evidence>
<organism evidence="2 3">
    <name type="scientific">Alicyclobacillus cycloheptanicus</name>
    <dbReference type="NCBI Taxonomy" id="1457"/>
    <lineage>
        <taxon>Bacteria</taxon>
        <taxon>Bacillati</taxon>
        <taxon>Bacillota</taxon>
        <taxon>Bacilli</taxon>
        <taxon>Bacillales</taxon>
        <taxon>Alicyclobacillaceae</taxon>
        <taxon>Alicyclobacillus</taxon>
    </lineage>
</organism>
<keyword evidence="1" id="KW-1133">Transmembrane helix</keyword>